<dbReference type="Proteomes" id="UP000054359">
    <property type="component" value="Unassembled WGS sequence"/>
</dbReference>
<evidence type="ECO:0000259" key="2">
    <source>
        <dbReference type="Pfam" id="PF04127"/>
    </source>
</evidence>
<accession>A0A087U2N5</accession>
<keyword evidence="3" id="KW-0436">Ligase</keyword>
<sequence>MSKEAWEKFYNENPPPSGLHNIEEQMKNFCNYHASKGNCVVLVTSGGTTVPLEHNTVRFVDNFSAGTRGAASAEYFLKSGCAVIFMHRTKSLEPFVRHVSVSDLLDSLQPYESSDNSWKLEVQGSICNKLIQLTKAYKGILAKNMLLKIQFTTLSSYMHLLFLAAQAMKTLGKDAIFYLAAAVSDFYIPEQEMATHKISSDEPINLTLQLVPKVLQPLVRYWVPKAFVVSFKLETDDSILVQKAKRALSRYGHKLVIGNELNSRKEKVIFVTEEGERPIVISKEDIERGSEIEEFIIKELLDDYKKFKNCS</sequence>
<dbReference type="Pfam" id="PF04127">
    <property type="entry name" value="DFP"/>
    <property type="match status" value="2"/>
</dbReference>
<reference evidence="3 4" key="1">
    <citation type="submission" date="2013-11" db="EMBL/GenBank/DDBJ databases">
        <title>Genome sequencing of Stegodyphus mimosarum.</title>
        <authorList>
            <person name="Bechsgaard J."/>
        </authorList>
    </citation>
    <scope>NUCLEOTIDE SEQUENCE [LARGE SCALE GENOMIC DNA]</scope>
</reference>
<evidence type="ECO:0000313" key="4">
    <source>
        <dbReference type="Proteomes" id="UP000054359"/>
    </source>
</evidence>
<protein>
    <submittedName>
        <fullName evidence="3">Phosphopantothenate--cysteine ligase</fullName>
    </submittedName>
</protein>
<organism evidence="3 4">
    <name type="scientific">Stegodyphus mimosarum</name>
    <name type="common">African social velvet spider</name>
    <dbReference type="NCBI Taxonomy" id="407821"/>
    <lineage>
        <taxon>Eukaryota</taxon>
        <taxon>Metazoa</taxon>
        <taxon>Ecdysozoa</taxon>
        <taxon>Arthropoda</taxon>
        <taxon>Chelicerata</taxon>
        <taxon>Arachnida</taxon>
        <taxon>Araneae</taxon>
        <taxon>Araneomorphae</taxon>
        <taxon>Entelegynae</taxon>
        <taxon>Eresoidea</taxon>
        <taxon>Eresidae</taxon>
        <taxon>Stegodyphus</taxon>
    </lineage>
</organism>
<dbReference type="STRING" id="407821.A0A087U2N5"/>
<dbReference type="SUPFAM" id="SSF102645">
    <property type="entry name" value="CoaB-like"/>
    <property type="match status" value="1"/>
</dbReference>
<name>A0A087U2N5_STEMI</name>
<gene>
    <name evidence="3" type="ORF">X975_24492</name>
</gene>
<dbReference type="InterPro" id="IPR035929">
    <property type="entry name" value="CoaB-like_sf"/>
</dbReference>
<dbReference type="GO" id="GO:0015937">
    <property type="term" value="P:coenzyme A biosynthetic process"/>
    <property type="evidence" value="ECO:0007669"/>
    <property type="project" value="UniProtKB-ARBA"/>
</dbReference>
<evidence type="ECO:0000256" key="1">
    <source>
        <dbReference type="ARBA" id="ARBA00005703"/>
    </source>
</evidence>
<feature type="domain" description="DNA/pantothenate metabolism flavoprotein C-terminal" evidence="2">
    <location>
        <begin position="164"/>
        <end position="268"/>
    </location>
</feature>
<evidence type="ECO:0000313" key="3">
    <source>
        <dbReference type="EMBL" id="KFM71624.1"/>
    </source>
</evidence>
<dbReference type="OrthoDB" id="70224at2759"/>
<feature type="non-terminal residue" evidence="3">
    <location>
        <position position="311"/>
    </location>
</feature>
<dbReference type="InterPro" id="IPR007085">
    <property type="entry name" value="DNA/pantothenate-metab_flavo_C"/>
</dbReference>
<proteinExistence type="inferred from homology"/>
<dbReference type="GO" id="GO:0016874">
    <property type="term" value="F:ligase activity"/>
    <property type="evidence" value="ECO:0007669"/>
    <property type="project" value="UniProtKB-KW"/>
</dbReference>
<dbReference type="OMA" id="LERYQHH"/>
<dbReference type="AlphaFoldDB" id="A0A087U2N5"/>
<comment type="similarity">
    <text evidence="1">Belongs to the PPC synthetase family.</text>
</comment>
<keyword evidence="4" id="KW-1185">Reference proteome</keyword>
<dbReference type="PANTHER" id="PTHR12290">
    <property type="entry name" value="CORNICHON-RELATED"/>
    <property type="match status" value="1"/>
</dbReference>
<feature type="domain" description="DNA/pantothenate metabolism flavoprotein C-terminal" evidence="2">
    <location>
        <begin position="40"/>
        <end position="94"/>
    </location>
</feature>
<dbReference type="EMBL" id="KK117869">
    <property type="protein sequence ID" value="KFM71624.1"/>
    <property type="molecule type" value="Genomic_DNA"/>
</dbReference>
<dbReference type="Gene3D" id="3.40.50.10300">
    <property type="entry name" value="CoaB-like"/>
    <property type="match status" value="1"/>
</dbReference>